<protein>
    <submittedName>
        <fullName evidence="1">Uncharacterized protein</fullName>
    </submittedName>
</protein>
<evidence type="ECO:0000313" key="2">
    <source>
        <dbReference type="Proteomes" id="UP000772618"/>
    </source>
</evidence>
<dbReference type="EMBL" id="JAHESD010000058">
    <property type="protein sequence ID" value="MBT1705538.1"/>
    <property type="molecule type" value="Genomic_DNA"/>
</dbReference>
<evidence type="ECO:0000313" key="1">
    <source>
        <dbReference type="EMBL" id="MBT1705538.1"/>
    </source>
</evidence>
<gene>
    <name evidence="1" type="ORF">KK060_19765</name>
</gene>
<organism evidence="1 2">
    <name type="scientific">Chryseosolibacter indicus</name>
    <dbReference type="NCBI Taxonomy" id="2782351"/>
    <lineage>
        <taxon>Bacteria</taxon>
        <taxon>Pseudomonadati</taxon>
        <taxon>Bacteroidota</taxon>
        <taxon>Cytophagia</taxon>
        <taxon>Cytophagales</taxon>
        <taxon>Chryseotaleaceae</taxon>
        <taxon>Chryseosolibacter</taxon>
    </lineage>
</organism>
<comment type="caution">
    <text evidence="1">The sequence shown here is derived from an EMBL/GenBank/DDBJ whole genome shotgun (WGS) entry which is preliminary data.</text>
</comment>
<proteinExistence type="predicted"/>
<keyword evidence="2" id="KW-1185">Reference proteome</keyword>
<name>A0ABS5VVS1_9BACT</name>
<dbReference type="Proteomes" id="UP000772618">
    <property type="component" value="Unassembled WGS sequence"/>
</dbReference>
<accession>A0ABS5VVS1</accession>
<sequence>MRAVYVQYVYVKTACFTHTYRTHSAGIALASYISKLITLLLVSDKEEAVNRLCAMVVKNGSDRK</sequence>
<reference evidence="1 2" key="1">
    <citation type="submission" date="2021-05" db="EMBL/GenBank/DDBJ databases">
        <title>A Polyphasic approach of four new species of the genus Ohtaekwangia: Ohtaekwangia histidinii sp. nov., Ohtaekwangia cretensis sp. nov., Ohtaekwangia indiensis sp. nov., Ohtaekwangia reichenbachii sp. nov. from diverse environment.</title>
        <authorList>
            <person name="Octaviana S."/>
        </authorList>
    </citation>
    <scope>NUCLEOTIDE SEQUENCE [LARGE SCALE GENOMIC DNA]</scope>
    <source>
        <strain evidence="1 2">PWU20</strain>
    </source>
</reference>